<dbReference type="CDD" id="cd06222">
    <property type="entry name" value="RNase_H_like"/>
    <property type="match status" value="1"/>
</dbReference>
<accession>A0ABR2D3S1</accession>
<dbReference type="PANTHER" id="PTHR47723:SF13">
    <property type="entry name" value="PUTATIVE-RELATED"/>
    <property type="match status" value="1"/>
</dbReference>
<dbReference type="Proteomes" id="UP001472677">
    <property type="component" value="Unassembled WGS sequence"/>
</dbReference>
<dbReference type="EMBL" id="JBBPBM010000036">
    <property type="protein sequence ID" value="KAK8529431.1"/>
    <property type="molecule type" value="Genomic_DNA"/>
</dbReference>
<keyword evidence="3" id="KW-1185">Reference proteome</keyword>
<proteinExistence type="predicted"/>
<protein>
    <recommendedName>
        <fullName evidence="1">RNase H type-1 domain-containing protein</fullName>
    </recommendedName>
</protein>
<evidence type="ECO:0000313" key="3">
    <source>
        <dbReference type="Proteomes" id="UP001472677"/>
    </source>
</evidence>
<dbReference type="InterPro" id="IPR044730">
    <property type="entry name" value="RNase_H-like_dom_plant"/>
</dbReference>
<dbReference type="InterPro" id="IPR012337">
    <property type="entry name" value="RNaseH-like_sf"/>
</dbReference>
<evidence type="ECO:0000259" key="1">
    <source>
        <dbReference type="Pfam" id="PF13456"/>
    </source>
</evidence>
<comment type="caution">
    <text evidence="2">The sequence shown here is derived from an EMBL/GenBank/DDBJ whole genome shotgun (WGS) entry which is preliminary data.</text>
</comment>
<organism evidence="2 3">
    <name type="scientific">Hibiscus sabdariffa</name>
    <name type="common">roselle</name>
    <dbReference type="NCBI Taxonomy" id="183260"/>
    <lineage>
        <taxon>Eukaryota</taxon>
        <taxon>Viridiplantae</taxon>
        <taxon>Streptophyta</taxon>
        <taxon>Embryophyta</taxon>
        <taxon>Tracheophyta</taxon>
        <taxon>Spermatophyta</taxon>
        <taxon>Magnoliopsida</taxon>
        <taxon>eudicotyledons</taxon>
        <taxon>Gunneridae</taxon>
        <taxon>Pentapetalae</taxon>
        <taxon>rosids</taxon>
        <taxon>malvids</taxon>
        <taxon>Malvales</taxon>
        <taxon>Malvaceae</taxon>
        <taxon>Malvoideae</taxon>
        <taxon>Hibiscus</taxon>
    </lineage>
</organism>
<dbReference type="InterPro" id="IPR036397">
    <property type="entry name" value="RNaseH_sf"/>
</dbReference>
<dbReference type="InterPro" id="IPR053151">
    <property type="entry name" value="RNase_H-like"/>
</dbReference>
<feature type="domain" description="RNase H type-1" evidence="1">
    <location>
        <begin position="36"/>
        <end position="115"/>
    </location>
</feature>
<dbReference type="InterPro" id="IPR002156">
    <property type="entry name" value="RNaseH_domain"/>
</dbReference>
<dbReference type="Pfam" id="PF13456">
    <property type="entry name" value="RVT_3"/>
    <property type="match status" value="1"/>
</dbReference>
<dbReference type="PANTHER" id="PTHR47723">
    <property type="entry name" value="OS05G0353850 PROTEIN"/>
    <property type="match status" value="1"/>
</dbReference>
<gene>
    <name evidence="2" type="ORF">V6N12_060213</name>
</gene>
<name>A0ABR2D3S1_9ROSI</name>
<dbReference type="SUPFAM" id="SSF53098">
    <property type="entry name" value="Ribonuclease H-like"/>
    <property type="match status" value="1"/>
</dbReference>
<dbReference type="Gene3D" id="3.30.420.10">
    <property type="entry name" value="Ribonuclease H-like superfamily/Ribonuclease H"/>
    <property type="match status" value="1"/>
</dbReference>
<evidence type="ECO:0000313" key="2">
    <source>
        <dbReference type="EMBL" id="KAK8529431.1"/>
    </source>
</evidence>
<reference evidence="2 3" key="1">
    <citation type="journal article" date="2024" name="G3 (Bethesda)">
        <title>Genome assembly of Hibiscus sabdariffa L. provides insights into metabolisms of medicinal natural products.</title>
        <authorList>
            <person name="Kim T."/>
        </authorList>
    </citation>
    <scope>NUCLEOTIDE SEQUENCE [LARGE SCALE GENOMIC DNA]</scope>
    <source>
        <strain evidence="2">TK-2024</strain>
        <tissue evidence="2">Old leaves</tissue>
    </source>
</reference>
<sequence length="142" mass="16027">MVSEVIASNTQQFAGLVAASPGQGPHRLRRWVLPPEAELWGIYECLKYAWDLGITRIRMESDCKRAIQTLKDRGVRHSVSLVHHIWDLMDRQWEVRLLVINHESNKVADALANLAWSLSFGFHDFVDPPSIVSGLVMADLPG</sequence>